<proteinExistence type="predicted"/>
<evidence type="ECO:0000313" key="2">
    <source>
        <dbReference type="Proteomes" id="UP000324222"/>
    </source>
</evidence>
<reference evidence="1 2" key="1">
    <citation type="submission" date="2019-05" db="EMBL/GenBank/DDBJ databases">
        <title>Another draft genome of Portunus trituberculatus and its Hox gene families provides insights of decapod evolution.</title>
        <authorList>
            <person name="Jeong J.-H."/>
            <person name="Song I."/>
            <person name="Kim S."/>
            <person name="Choi T."/>
            <person name="Kim D."/>
            <person name="Ryu S."/>
            <person name="Kim W."/>
        </authorList>
    </citation>
    <scope>NUCLEOTIDE SEQUENCE [LARGE SCALE GENOMIC DNA]</scope>
    <source>
        <tissue evidence="1">Muscle</tissue>
    </source>
</reference>
<comment type="caution">
    <text evidence="1">The sequence shown here is derived from an EMBL/GenBank/DDBJ whole genome shotgun (WGS) entry which is preliminary data.</text>
</comment>
<keyword evidence="2" id="KW-1185">Reference proteome</keyword>
<gene>
    <name evidence="1" type="ORF">E2C01_054172</name>
</gene>
<dbReference type="EMBL" id="VSRR010017216">
    <property type="protein sequence ID" value="MPC60135.1"/>
    <property type="molecule type" value="Genomic_DNA"/>
</dbReference>
<dbReference type="Proteomes" id="UP000324222">
    <property type="component" value="Unassembled WGS sequence"/>
</dbReference>
<protein>
    <submittedName>
        <fullName evidence="1">Uncharacterized protein</fullName>
    </submittedName>
</protein>
<dbReference type="AlphaFoldDB" id="A0A5B7GS23"/>
<sequence>MSRPQHFRVAVTVTPRPPPGCGSPTVLRGTVTLYVFDLCLTLLRERGQDSVKATLQTCSAPLFPPLPFLPPSSPSFSSLPLPFQDYNATNFPCLGIPYSSEITKKMKKMTKIKKNEFKRCCTFSQSLPITITRTQTFPVARNTNTGRNLPVRKIKKIT</sequence>
<name>A0A5B7GS23_PORTR</name>
<evidence type="ECO:0000313" key="1">
    <source>
        <dbReference type="EMBL" id="MPC60135.1"/>
    </source>
</evidence>
<organism evidence="1 2">
    <name type="scientific">Portunus trituberculatus</name>
    <name type="common">Swimming crab</name>
    <name type="synonym">Neptunus trituberculatus</name>
    <dbReference type="NCBI Taxonomy" id="210409"/>
    <lineage>
        <taxon>Eukaryota</taxon>
        <taxon>Metazoa</taxon>
        <taxon>Ecdysozoa</taxon>
        <taxon>Arthropoda</taxon>
        <taxon>Crustacea</taxon>
        <taxon>Multicrustacea</taxon>
        <taxon>Malacostraca</taxon>
        <taxon>Eumalacostraca</taxon>
        <taxon>Eucarida</taxon>
        <taxon>Decapoda</taxon>
        <taxon>Pleocyemata</taxon>
        <taxon>Brachyura</taxon>
        <taxon>Eubrachyura</taxon>
        <taxon>Portunoidea</taxon>
        <taxon>Portunidae</taxon>
        <taxon>Portuninae</taxon>
        <taxon>Portunus</taxon>
    </lineage>
</organism>
<accession>A0A5B7GS23</accession>